<dbReference type="Pfam" id="PF22964">
    <property type="entry name" value="ZER1-like_2nd"/>
    <property type="match status" value="2"/>
</dbReference>
<keyword evidence="1" id="KW-0433">Leucine-rich repeat</keyword>
<dbReference type="SUPFAM" id="SSF52047">
    <property type="entry name" value="RNI-like"/>
    <property type="match status" value="1"/>
</dbReference>
<feature type="repeat" description="ARM" evidence="3">
    <location>
        <begin position="571"/>
        <end position="601"/>
    </location>
</feature>
<feature type="domain" description="Protein zer-1 homolog-like C-terminal" evidence="5">
    <location>
        <begin position="386"/>
        <end position="626"/>
    </location>
</feature>
<comment type="caution">
    <text evidence="6">The sequence shown here is derived from an EMBL/GenBank/DDBJ whole genome shotgun (WGS) entry which is preliminary data.</text>
</comment>
<evidence type="ECO:0000259" key="5">
    <source>
        <dbReference type="Pfam" id="PF22964"/>
    </source>
</evidence>
<feature type="compositionally biased region" description="Acidic residues" evidence="4">
    <location>
        <begin position="650"/>
        <end position="674"/>
    </location>
</feature>
<feature type="domain" description="Protein zer-1 homolog-like C-terminal" evidence="5">
    <location>
        <begin position="772"/>
        <end position="903"/>
    </location>
</feature>
<dbReference type="PROSITE" id="PS50176">
    <property type="entry name" value="ARM_REPEAT"/>
    <property type="match status" value="1"/>
</dbReference>
<feature type="compositionally biased region" description="Basic and acidic residues" evidence="4">
    <location>
        <begin position="640"/>
        <end position="649"/>
    </location>
</feature>
<reference evidence="6" key="1">
    <citation type="submission" date="2013-11" db="EMBL/GenBank/DDBJ databases">
        <authorList>
            <person name="Sternberg P."/>
            <person name="Dillman A."/>
            <person name="Macchietto M."/>
        </authorList>
    </citation>
    <scope>NUCLEOTIDE SEQUENCE</scope>
    <source>
        <strain evidence="6">ALL</strain>
    </source>
</reference>
<dbReference type="STRING" id="34508.A0A4U8V302"/>
<protein>
    <recommendedName>
        <fullName evidence="5">Protein zer-1 homolog-like C-terminal domain-containing protein</fullName>
    </recommendedName>
</protein>
<proteinExistence type="predicted"/>
<evidence type="ECO:0000256" key="3">
    <source>
        <dbReference type="PROSITE-ProRule" id="PRU00259"/>
    </source>
</evidence>
<evidence type="ECO:0000256" key="4">
    <source>
        <dbReference type="SAM" id="MobiDB-lite"/>
    </source>
</evidence>
<dbReference type="InterPro" id="IPR055142">
    <property type="entry name" value="ZER1-like_C"/>
</dbReference>
<evidence type="ECO:0000256" key="2">
    <source>
        <dbReference type="ARBA" id="ARBA00022786"/>
    </source>
</evidence>
<reference evidence="6" key="2">
    <citation type="journal article" date="2015" name="Genome Biol.">
        <title>Comparative genomics of Steinernema reveals deeply conserved gene regulatory networks.</title>
        <authorList>
            <person name="Dillman A.R."/>
            <person name="Macchietto M."/>
            <person name="Porter C.F."/>
            <person name="Rogers A."/>
            <person name="Williams B."/>
            <person name="Antoshechkin I."/>
            <person name="Lee M.M."/>
            <person name="Goodwin Z."/>
            <person name="Lu X."/>
            <person name="Lewis E.E."/>
            <person name="Goodrich-Blair H."/>
            <person name="Stock S.P."/>
            <person name="Adams B.J."/>
            <person name="Sternberg P.W."/>
            <person name="Mortazavi A."/>
        </authorList>
    </citation>
    <scope>NUCLEOTIDE SEQUENCE [LARGE SCALE GENOMIC DNA]</scope>
    <source>
        <strain evidence="6">ALL</strain>
    </source>
</reference>
<evidence type="ECO:0000256" key="1">
    <source>
        <dbReference type="ARBA" id="ARBA00022614"/>
    </source>
</evidence>
<dbReference type="InterPro" id="IPR051341">
    <property type="entry name" value="Zyg-11_UBL_adapter"/>
</dbReference>
<feature type="compositionally biased region" description="Acidic residues" evidence="4">
    <location>
        <begin position="701"/>
        <end position="760"/>
    </location>
</feature>
<dbReference type="OrthoDB" id="5783533at2759"/>
<keyword evidence="2" id="KW-0833">Ubl conjugation pathway</keyword>
<accession>A0A4U8V302</accession>
<dbReference type="AlphaFoldDB" id="A0A4U8V302"/>
<dbReference type="PANTHER" id="PTHR12904:SF22">
    <property type="entry name" value="ZYG-11 FAMILY MEMBER B, CELL CYCLE REGULATOR"/>
    <property type="match status" value="1"/>
</dbReference>
<sequence>MGTPVPSLTTICHIYIGRMIKEGTNIYPDDCQPMPSTVADGLFQSLHDHDHLTCSTFRLMSNTKATLTRADVSRRSFDECAVVALSGQRLKYLNFCKAFKVDHAKVPFDMSSFCKNPSRDATQTLKYLNLCMNQAILNLGCLTLFPHLTYLSVSSCPTFTDDHFERVCYSLSCLKHLDVSETKVTTISALPKLAKNLRHFFMHRLNLKMSAEEYCLTLVQMRKLETLDISSRRQEAQVTDYTSQQREYARVLIDFCILQRKTVFPRLQLLDVSGNSFTDDLGTEIAYKVIMKFVKKHPSLRFLNVLDTALSRQVFMLTFHRKNRLCVANGGTRTQSIQSLMMYARSDREVFVAHALQSIFYLLQANYDNFTERELRDTICGIEVAMRFNRRNVQIQMAGSACFYHICRLNRIKQLEPVVISLILKRCLDASINFKTYVQLQKNIWLTVCNDHLLQSQTCTHTMYKTCYVALESMIATRDPSIARMTIAIVSILAPKIPVKKSQLLATEQRYIQFMINVLQENLVNPNGRMINLNNEDNDDINVFTLKFTLSALWNLTDESPRACEIFVQLGGVEAVFQIIGKYDDNANIVTKVFGLLNNIAEVAHLRTYLIREDFVKTIITSFKNDVEKIRNYVDSLQKPAEEENHIEDPESEDSSCEEEDELEDEESDYEMQADDGSNNVEVVLEGVEAHPIDHPQLLDDNMEDEEEDVEDEDEEEEEEEMIDTDVEEDEDFDSSSDSDSSDDSSSSDEDEEEEEEEERRDEQDPALPLSSPRIDVAYFAAGILSNLLLHEEEWNFMPDKKDCNDLLVEAITNWPLTITTMVAYRSFSPFIPILTRHDLSGAQMWAVYAIYHVCCVDRQYEYITMLRKQGAYDLFQQIANGERTFDIRDRLRDLAKCVLTTFESCP</sequence>
<dbReference type="InterPro" id="IPR000225">
    <property type="entry name" value="Armadillo"/>
</dbReference>
<dbReference type="Gene3D" id="3.80.10.10">
    <property type="entry name" value="Ribonuclease Inhibitor"/>
    <property type="match status" value="1"/>
</dbReference>
<dbReference type="InterPro" id="IPR011989">
    <property type="entry name" value="ARM-like"/>
</dbReference>
<feature type="region of interest" description="Disordered" evidence="4">
    <location>
        <begin position="639"/>
        <end position="675"/>
    </location>
</feature>
<evidence type="ECO:0000313" key="6">
    <source>
        <dbReference type="EMBL" id="TMS40232.1"/>
    </source>
</evidence>
<dbReference type="SUPFAM" id="SSF48371">
    <property type="entry name" value="ARM repeat"/>
    <property type="match status" value="1"/>
</dbReference>
<dbReference type="GO" id="GO:0031462">
    <property type="term" value="C:Cul2-RING ubiquitin ligase complex"/>
    <property type="evidence" value="ECO:0007669"/>
    <property type="project" value="TreeGrafter"/>
</dbReference>
<name>A0A4U8V302_STECR</name>
<organism evidence="6">
    <name type="scientific">Steinernema carpocapsae</name>
    <name type="common">Entomopathogenic nematode</name>
    <dbReference type="NCBI Taxonomy" id="34508"/>
    <lineage>
        <taxon>Eukaryota</taxon>
        <taxon>Metazoa</taxon>
        <taxon>Ecdysozoa</taxon>
        <taxon>Nematoda</taxon>
        <taxon>Chromadorea</taxon>
        <taxon>Rhabditida</taxon>
        <taxon>Tylenchina</taxon>
        <taxon>Panagrolaimomorpha</taxon>
        <taxon>Strongyloidoidea</taxon>
        <taxon>Steinernematidae</taxon>
        <taxon>Steinernema</taxon>
    </lineage>
</organism>
<dbReference type="InterPro" id="IPR032675">
    <property type="entry name" value="LRR_dom_sf"/>
</dbReference>
<dbReference type="PANTHER" id="PTHR12904">
    <property type="match status" value="1"/>
</dbReference>
<feature type="region of interest" description="Disordered" evidence="4">
    <location>
        <begin position="693"/>
        <end position="772"/>
    </location>
</feature>
<gene>
    <name evidence="6" type="ORF">L596_006633</name>
</gene>
<reference evidence="6" key="3">
    <citation type="journal article" date="2019" name="G3 (Bethesda)">
        <title>Hybrid Assembly of the Genome of the Entomopathogenic Nematode Steinernema carpocapsae Identifies the X-Chromosome.</title>
        <authorList>
            <person name="Serra L."/>
            <person name="Macchietto M."/>
            <person name="Macias-Munoz A."/>
            <person name="McGill C.J."/>
            <person name="Rodriguez I.M."/>
            <person name="Rodriguez B."/>
            <person name="Murad R."/>
            <person name="Mortazavi A."/>
        </authorList>
    </citation>
    <scope>NUCLEOTIDE SEQUENCE [LARGE SCALE GENOMIC DNA]</scope>
    <source>
        <strain evidence="6">ALL</strain>
    </source>
</reference>
<dbReference type="InterPro" id="IPR016024">
    <property type="entry name" value="ARM-type_fold"/>
</dbReference>
<dbReference type="Gene3D" id="1.25.10.10">
    <property type="entry name" value="Leucine-rich Repeat Variant"/>
    <property type="match status" value="1"/>
</dbReference>
<dbReference type="EMBL" id="AZBU02000001">
    <property type="protein sequence ID" value="TMS40232.1"/>
    <property type="molecule type" value="Genomic_DNA"/>
</dbReference>